<comment type="similarity">
    <text evidence="4 19">In the C-terminal section; belongs to the NnrD/CARKD family.</text>
</comment>
<dbReference type="PANTHER" id="PTHR12592">
    <property type="entry name" value="ATP-DEPENDENT (S)-NAD(P)H-HYDRATE DEHYDRATASE FAMILY MEMBER"/>
    <property type="match status" value="1"/>
</dbReference>
<sequence>MPHTAPCLSQDHLLLTCADMARADAWAVSHGVPGVALMATAGKVVCDAIRARWAPRPVLVLCGPGNNGGDGHVVARRLHEAGWPVRLASSVPVAALQGDAAHHASRAGEILAIEPLSDALLDGAHLVVDALFGAGLTRLFDGPAAMLLRQARSAGLPIVAIDVPSGLHGDTGADWGATPADLTVTFFRKKPGHVLMPGRALCGEICVRDIGIAPEALATAARQTWENAPVLWCDQWAHPSAPAVRPGMVASGAIHKYVRGHTLVLGGAVMTGAARLSARAAARAGAGLTTLLVPRQVWPVYAGGLLCGMVQPLDDEDADAVAAAWSRQLGAMKWHSLVMGPGAALGLPGDDAAATLRTLVVDALLLADGRGVVLDADALTAFEREPEALFRALAGPAVLTPHEGEFRRLFGAGSGEDKLSATREAARRSGAVVLHKGPDTVIADPEGRVVVNTNGPASLATAGSGDVLSGLIAGLMAQGLPAFEAACAGAWLHGEAARAFGPGLLADDLPEQLPAVLRRLWG</sequence>
<evidence type="ECO:0000259" key="20">
    <source>
        <dbReference type="PROSITE" id="PS51383"/>
    </source>
</evidence>
<evidence type="ECO:0000256" key="6">
    <source>
        <dbReference type="ARBA" id="ARBA00022741"/>
    </source>
</evidence>
<dbReference type="EC" id="5.1.99.6" evidence="19"/>
<dbReference type="CDD" id="cd01171">
    <property type="entry name" value="YXKO-related"/>
    <property type="match status" value="1"/>
</dbReference>
<evidence type="ECO:0000256" key="19">
    <source>
        <dbReference type="PIRNR" id="PIRNR017184"/>
    </source>
</evidence>
<keyword evidence="9 18" id="KW-0630">Potassium</keyword>
<dbReference type="EMBL" id="CP029210">
    <property type="protein sequence ID" value="AWI53901.1"/>
    <property type="molecule type" value="Genomic_DNA"/>
</dbReference>
<evidence type="ECO:0000256" key="2">
    <source>
        <dbReference type="ARBA" id="ARBA00000909"/>
    </source>
</evidence>
<comment type="catalytic activity">
    <reaction evidence="1 18 19">
        <text>(6R)-NADHX = (6S)-NADHX</text>
        <dbReference type="Rhea" id="RHEA:32215"/>
        <dbReference type="ChEBI" id="CHEBI:64074"/>
        <dbReference type="ChEBI" id="CHEBI:64075"/>
        <dbReference type="EC" id="5.1.99.6"/>
    </reaction>
</comment>
<evidence type="ECO:0000256" key="11">
    <source>
        <dbReference type="ARBA" id="ARBA00023235"/>
    </source>
</evidence>
<feature type="binding site" evidence="17">
    <location>
        <position position="273"/>
    </location>
    <ligand>
        <name>(6S)-NADPHX</name>
        <dbReference type="ChEBI" id="CHEBI:64076"/>
    </ligand>
</feature>
<dbReference type="KEGG" id="aon:DEH84_11025"/>
<dbReference type="PROSITE" id="PS01050">
    <property type="entry name" value="YJEF_C_2"/>
    <property type="match status" value="1"/>
</dbReference>
<dbReference type="GO" id="GO:0046496">
    <property type="term" value="P:nicotinamide nucleotide metabolic process"/>
    <property type="evidence" value="ECO:0007669"/>
    <property type="project" value="UniProtKB-UniRule"/>
</dbReference>
<comment type="similarity">
    <text evidence="3 19">In the N-terminal section; belongs to the NnrE/AIBP family.</text>
</comment>
<comment type="similarity">
    <text evidence="17">Belongs to the NnrD/CARKD family.</text>
</comment>
<dbReference type="GO" id="GO:0052855">
    <property type="term" value="F:ADP-dependent NAD(P)H-hydrate dehydratase activity"/>
    <property type="evidence" value="ECO:0007669"/>
    <property type="project" value="UniProtKB-UniRule"/>
</dbReference>
<keyword evidence="5 18" id="KW-0479">Metal-binding</keyword>
<dbReference type="InterPro" id="IPR030677">
    <property type="entry name" value="Nnr"/>
</dbReference>
<dbReference type="NCBIfam" id="TIGR00196">
    <property type="entry name" value="yjeF_cterm"/>
    <property type="match status" value="1"/>
</dbReference>
<proteinExistence type="inferred from homology"/>
<feature type="binding site" evidence="18">
    <location>
        <begin position="66"/>
        <end position="70"/>
    </location>
    <ligand>
        <name>(6S)-NADPHX</name>
        <dbReference type="ChEBI" id="CHEBI:64076"/>
    </ligand>
</feature>
<evidence type="ECO:0000256" key="17">
    <source>
        <dbReference type="HAMAP-Rule" id="MF_01965"/>
    </source>
</evidence>
<evidence type="ECO:0000313" key="23">
    <source>
        <dbReference type="Proteomes" id="UP000244892"/>
    </source>
</evidence>
<dbReference type="OrthoDB" id="9806925at2"/>
<protein>
    <recommendedName>
        <fullName evidence="19">Bifunctional NAD(P)H-hydrate repair enzyme</fullName>
    </recommendedName>
    <alternativeName>
        <fullName evidence="19">Nicotinamide nucleotide repair protein</fullName>
    </alternativeName>
    <domain>
        <recommendedName>
            <fullName evidence="19">ADP-dependent (S)-NAD(P)H-hydrate dehydratase</fullName>
            <ecNumber evidence="19">4.2.1.136</ecNumber>
        </recommendedName>
        <alternativeName>
            <fullName evidence="19">ADP-dependent NAD(P)HX dehydratase</fullName>
        </alternativeName>
    </domain>
    <domain>
        <recommendedName>
            <fullName evidence="19">NAD(P)H-hydrate epimerase</fullName>
            <ecNumber evidence="19">5.1.99.6</ecNumber>
        </recommendedName>
    </domain>
</protein>
<gene>
    <name evidence="18" type="primary">nnrE</name>
    <name evidence="17" type="synonym">nnrD</name>
    <name evidence="22" type="ORF">DEH84_11025</name>
</gene>
<dbReference type="InterPro" id="IPR029056">
    <property type="entry name" value="Ribokinase-like"/>
</dbReference>
<feature type="binding site" evidence="18">
    <location>
        <position position="165"/>
    </location>
    <ligand>
        <name>K(+)</name>
        <dbReference type="ChEBI" id="CHEBI:29103"/>
    </ligand>
</feature>
<feature type="binding site" evidence="18">
    <location>
        <begin position="133"/>
        <end position="139"/>
    </location>
    <ligand>
        <name>(6S)-NADPHX</name>
        <dbReference type="ChEBI" id="CHEBI:64076"/>
    </ligand>
</feature>
<dbReference type="Gene3D" id="3.40.1190.20">
    <property type="match status" value="1"/>
</dbReference>
<keyword evidence="11 18" id="KW-0413">Isomerase</keyword>
<dbReference type="Proteomes" id="UP000244892">
    <property type="component" value="Chromosome"/>
</dbReference>
<comment type="function">
    <text evidence="17">Catalyzes the dehydration of the S-form of NAD(P)HX at the expense of ADP, which is converted to AMP. Together with NAD(P)HX epimerase, which catalyzes the epimerization of the S- and R-forms, the enzyme allows the repair of both epimers of NAD(P)HX, a damaged form of NAD(P)H that is a result of enzymatic or heat-dependent hydration.</text>
</comment>
<comment type="subunit">
    <text evidence="17">Homotetramer.</text>
</comment>
<feature type="binding site" evidence="17">
    <location>
        <position position="402"/>
    </location>
    <ligand>
        <name>(6S)-NADPHX</name>
        <dbReference type="ChEBI" id="CHEBI:64076"/>
    </ligand>
</feature>
<dbReference type="PROSITE" id="PS51383">
    <property type="entry name" value="YJEF_C_3"/>
    <property type="match status" value="1"/>
</dbReference>
<evidence type="ECO:0000256" key="12">
    <source>
        <dbReference type="ARBA" id="ARBA00023239"/>
    </source>
</evidence>
<comment type="catalytic activity">
    <reaction evidence="16 17 19">
        <text>(6S)-NADPHX + ADP = AMP + phosphate + NADPH + H(+)</text>
        <dbReference type="Rhea" id="RHEA:32235"/>
        <dbReference type="ChEBI" id="CHEBI:15378"/>
        <dbReference type="ChEBI" id="CHEBI:43474"/>
        <dbReference type="ChEBI" id="CHEBI:57783"/>
        <dbReference type="ChEBI" id="CHEBI:64076"/>
        <dbReference type="ChEBI" id="CHEBI:456215"/>
        <dbReference type="ChEBI" id="CHEBI:456216"/>
        <dbReference type="EC" id="4.2.1.136"/>
    </reaction>
</comment>
<keyword evidence="6 17" id="KW-0547">Nucleotide-binding</keyword>
<feature type="binding site" evidence="17">
    <location>
        <begin position="436"/>
        <end position="440"/>
    </location>
    <ligand>
        <name>AMP</name>
        <dbReference type="ChEBI" id="CHEBI:456215"/>
    </ligand>
</feature>
<evidence type="ECO:0000256" key="3">
    <source>
        <dbReference type="ARBA" id="ARBA00006001"/>
    </source>
</evidence>
<evidence type="ECO:0000256" key="7">
    <source>
        <dbReference type="ARBA" id="ARBA00022840"/>
    </source>
</evidence>
<comment type="catalytic activity">
    <reaction evidence="2 18 19">
        <text>(6R)-NADPHX = (6S)-NADPHX</text>
        <dbReference type="Rhea" id="RHEA:32227"/>
        <dbReference type="ChEBI" id="CHEBI:64076"/>
        <dbReference type="ChEBI" id="CHEBI:64077"/>
        <dbReference type="EC" id="5.1.99.6"/>
    </reaction>
</comment>
<feature type="binding site" evidence="18">
    <location>
        <position position="67"/>
    </location>
    <ligand>
        <name>K(+)</name>
        <dbReference type="ChEBI" id="CHEBI:29103"/>
    </ligand>
</feature>
<dbReference type="PROSITE" id="PS51385">
    <property type="entry name" value="YJEF_N"/>
    <property type="match status" value="1"/>
</dbReference>
<keyword evidence="13" id="KW-0511">Multifunctional enzyme</keyword>
<feature type="binding site" evidence="17">
    <location>
        <position position="342"/>
    </location>
    <ligand>
        <name>(6S)-NADPHX</name>
        <dbReference type="ChEBI" id="CHEBI:64076"/>
    </ligand>
</feature>
<dbReference type="AlphaFoldDB" id="A0A2U8FS54"/>
<accession>A0A2U8FS54</accession>
<name>A0A2U8FS54_9BURK</name>
<keyword evidence="12 17" id="KW-0456">Lyase</keyword>
<dbReference type="HAMAP" id="MF_01965">
    <property type="entry name" value="NADHX_dehydratase"/>
    <property type="match status" value="1"/>
</dbReference>
<dbReference type="GO" id="GO:0046872">
    <property type="term" value="F:metal ion binding"/>
    <property type="evidence" value="ECO:0007669"/>
    <property type="project" value="UniProtKB-UniRule"/>
</dbReference>
<comment type="function">
    <text evidence="18">Catalyzes the epimerization of the S- and R-forms of NAD(P)HX, a damaged form of NAD(P)H that is a result of enzymatic or heat-dependent hydration. This is a prerequisite for the S-specific NAD(P)H-hydrate dehydratase to allow the repair of both epimers of NAD(P)HX.</text>
</comment>
<comment type="cofactor">
    <cofactor evidence="18 19">
        <name>K(+)</name>
        <dbReference type="ChEBI" id="CHEBI:29103"/>
    </cofactor>
    <text evidence="18 19">Binds 1 potassium ion per subunit.</text>
</comment>
<comment type="cofactor">
    <cofactor evidence="17">
        <name>Mg(2+)</name>
        <dbReference type="ChEBI" id="CHEBI:18420"/>
    </cofactor>
</comment>
<comment type="caution">
    <text evidence="18">Lacks conserved residue(s) required for the propagation of feature annotation.</text>
</comment>
<feature type="binding site" evidence="18">
    <location>
        <position position="129"/>
    </location>
    <ligand>
        <name>K(+)</name>
        <dbReference type="ChEBI" id="CHEBI:29103"/>
    </ligand>
</feature>
<dbReference type="SUPFAM" id="SSF64153">
    <property type="entry name" value="YjeF N-terminal domain-like"/>
    <property type="match status" value="1"/>
</dbReference>
<dbReference type="InterPro" id="IPR036652">
    <property type="entry name" value="YjeF_N_dom_sf"/>
</dbReference>
<feature type="binding site" evidence="17">
    <location>
        <position position="466"/>
    </location>
    <ligand>
        <name>(6S)-NADPHX</name>
        <dbReference type="ChEBI" id="CHEBI:64076"/>
    </ligand>
</feature>
<comment type="catalytic activity">
    <reaction evidence="15 17 19">
        <text>(6S)-NADHX + ADP = AMP + phosphate + NADH + H(+)</text>
        <dbReference type="Rhea" id="RHEA:32223"/>
        <dbReference type="ChEBI" id="CHEBI:15378"/>
        <dbReference type="ChEBI" id="CHEBI:43474"/>
        <dbReference type="ChEBI" id="CHEBI:57945"/>
        <dbReference type="ChEBI" id="CHEBI:64074"/>
        <dbReference type="ChEBI" id="CHEBI:456215"/>
        <dbReference type="ChEBI" id="CHEBI:456216"/>
        <dbReference type="EC" id="4.2.1.136"/>
    </reaction>
</comment>
<dbReference type="HAMAP" id="MF_01966">
    <property type="entry name" value="NADHX_epimerase"/>
    <property type="match status" value="1"/>
</dbReference>
<feature type="binding site" evidence="17">
    <location>
        <position position="465"/>
    </location>
    <ligand>
        <name>AMP</name>
        <dbReference type="ChEBI" id="CHEBI:456215"/>
    </ligand>
</feature>
<evidence type="ECO:0000256" key="18">
    <source>
        <dbReference type="HAMAP-Rule" id="MF_01966"/>
    </source>
</evidence>
<keyword evidence="23" id="KW-1185">Reference proteome</keyword>
<dbReference type="GO" id="GO:0052856">
    <property type="term" value="F:NAD(P)HX epimerase activity"/>
    <property type="evidence" value="ECO:0007669"/>
    <property type="project" value="UniProtKB-UniRule"/>
</dbReference>
<evidence type="ECO:0000256" key="9">
    <source>
        <dbReference type="ARBA" id="ARBA00022958"/>
    </source>
</evidence>
<dbReference type="InterPro" id="IPR004443">
    <property type="entry name" value="YjeF_N_dom"/>
</dbReference>
<dbReference type="Gene3D" id="3.40.50.10260">
    <property type="entry name" value="YjeF N-terminal domain"/>
    <property type="match status" value="1"/>
</dbReference>
<dbReference type="Pfam" id="PF03853">
    <property type="entry name" value="YjeF_N"/>
    <property type="match status" value="1"/>
</dbReference>
<keyword evidence="8 17" id="KW-0521">NADP</keyword>
<dbReference type="GO" id="GO:0005524">
    <property type="term" value="F:ATP binding"/>
    <property type="evidence" value="ECO:0007669"/>
    <property type="project" value="UniProtKB-UniRule"/>
</dbReference>
<dbReference type="EC" id="4.2.1.136" evidence="19"/>
<organism evidence="22 23">
    <name type="scientific">Aquabacterium olei</name>
    <dbReference type="NCBI Taxonomy" id="1296669"/>
    <lineage>
        <taxon>Bacteria</taxon>
        <taxon>Pseudomonadati</taxon>
        <taxon>Pseudomonadota</taxon>
        <taxon>Betaproteobacteria</taxon>
        <taxon>Burkholderiales</taxon>
        <taxon>Aquabacterium</taxon>
    </lineage>
</organism>
<feature type="domain" description="YjeF C-terminal" evidence="20">
    <location>
        <begin position="239"/>
        <end position="520"/>
    </location>
</feature>
<dbReference type="InterPro" id="IPR000631">
    <property type="entry name" value="CARKD"/>
</dbReference>
<dbReference type="InterPro" id="IPR017953">
    <property type="entry name" value="Carbohydrate_kinase_pred_CS"/>
</dbReference>
<comment type="similarity">
    <text evidence="18">Belongs to the NnrE/AIBP family.</text>
</comment>
<evidence type="ECO:0000256" key="8">
    <source>
        <dbReference type="ARBA" id="ARBA00022857"/>
    </source>
</evidence>
<evidence type="ECO:0000259" key="21">
    <source>
        <dbReference type="PROSITE" id="PS51385"/>
    </source>
</evidence>
<dbReference type="GO" id="GO:0110051">
    <property type="term" value="P:metabolite repair"/>
    <property type="evidence" value="ECO:0007669"/>
    <property type="project" value="TreeGrafter"/>
</dbReference>
<evidence type="ECO:0000256" key="14">
    <source>
        <dbReference type="ARBA" id="ARBA00025153"/>
    </source>
</evidence>
<dbReference type="PIRSF" id="PIRSF017184">
    <property type="entry name" value="Nnr"/>
    <property type="match status" value="1"/>
</dbReference>
<evidence type="ECO:0000256" key="15">
    <source>
        <dbReference type="ARBA" id="ARBA00048238"/>
    </source>
</evidence>
<dbReference type="RefSeq" id="WP_109036898.1">
    <property type="nucleotide sequence ID" value="NZ_CP029210.1"/>
</dbReference>
<dbReference type="PANTHER" id="PTHR12592:SF0">
    <property type="entry name" value="ATP-DEPENDENT (S)-NAD(P)H-HYDRATE DEHYDRATASE"/>
    <property type="match status" value="1"/>
</dbReference>
<dbReference type="NCBIfam" id="TIGR00197">
    <property type="entry name" value="yjeF_nterm"/>
    <property type="match status" value="1"/>
</dbReference>
<evidence type="ECO:0000256" key="13">
    <source>
        <dbReference type="ARBA" id="ARBA00023268"/>
    </source>
</evidence>
<feature type="domain" description="YjeF N-terminal" evidence="21">
    <location>
        <begin position="20"/>
        <end position="218"/>
    </location>
</feature>
<evidence type="ECO:0000256" key="10">
    <source>
        <dbReference type="ARBA" id="ARBA00023027"/>
    </source>
</evidence>
<keyword evidence="7 17" id="KW-0067">ATP-binding</keyword>
<evidence type="ECO:0000256" key="16">
    <source>
        <dbReference type="ARBA" id="ARBA00049209"/>
    </source>
</evidence>
<keyword evidence="10 17" id="KW-0520">NAD</keyword>
<evidence type="ECO:0000256" key="4">
    <source>
        <dbReference type="ARBA" id="ARBA00009524"/>
    </source>
</evidence>
<feature type="binding site" evidence="18">
    <location>
        <position position="162"/>
    </location>
    <ligand>
        <name>(6S)-NADPHX</name>
        <dbReference type="ChEBI" id="CHEBI:64076"/>
    </ligand>
</feature>
<evidence type="ECO:0000256" key="1">
    <source>
        <dbReference type="ARBA" id="ARBA00000013"/>
    </source>
</evidence>
<dbReference type="SUPFAM" id="SSF53613">
    <property type="entry name" value="Ribokinase-like"/>
    <property type="match status" value="1"/>
</dbReference>
<evidence type="ECO:0000256" key="5">
    <source>
        <dbReference type="ARBA" id="ARBA00022723"/>
    </source>
</evidence>
<reference evidence="22 23" key="1">
    <citation type="submission" date="2018-05" db="EMBL/GenBank/DDBJ databases">
        <title>complete genome sequence of Aquabacterium olei NBRC 110486.</title>
        <authorList>
            <person name="Tang B."/>
            <person name="Chang J."/>
            <person name="Zhang L."/>
            <person name="Yang H."/>
        </authorList>
    </citation>
    <scope>NUCLEOTIDE SEQUENCE [LARGE SCALE GENOMIC DNA]</scope>
    <source>
        <strain evidence="22 23">NBRC 110486</strain>
    </source>
</reference>
<comment type="function">
    <text evidence="14 19">Bifunctional enzyme that catalyzes the epimerization of the S- and R-forms of NAD(P)HX and the dehydration of the S-form of NAD(P)HX at the expense of ADP, which is converted to AMP. This allows the repair of both epimers of NAD(P)HX, a damaged form of NAD(P)H that is a result of enzymatic or heat-dependent hydration.</text>
</comment>
<evidence type="ECO:0000313" key="22">
    <source>
        <dbReference type="EMBL" id="AWI53901.1"/>
    </source>
</evidence>
<dbReference type="Pfam" id="PF01256">
    <property type="entry name" value="Carb_kinase"/>
    <property type="match status" value="1"/>
</dbReference>